<evidence type="ECO:0000256" key="3">
    <source>
        <dbReference type="ARBA" id="ARBA00022723"/>
    </source>
</evidence>
<evidence type="ECO:0000313" key="8">
    <source>
        <dbReference type="Proteomes" id="UP000027778"/>
    </source>
</evidence>
<evidence type="ECO:0000313" key="7">
    <source>
        <dbReference type="EMBL" id="KEK21941.1"/>
    </source>
</evidence>
<dbReference type="PROSITE" id="PS51257">
    <property type="entry name" value="PROKAR_LIPOPROTEIN"/>
    <property type="match status" value="1"/>
</dbReference>
<dbReference type="STRING" id="574375.AZF08_24940"/>
<keyword evidence="8" id="KW-1185">Reference proteome</keyword>
<feature type="signal peptide" evidence="6">
    <location>
        <begin position="1"/>
        <end position="23"/>
    </location>
</feature>
<gene>
    <name evidence="7" type="ORF">BAGA_23145</name>
</gene>
<dbReference type="PANTHER" id="PTHR30632">
    <property type="entry name" value="MOLYBDATE-BINDING PERIPLASMIC PROTEIN"/>
    <property type="match status" value="1"/>
</dbReference>
<dbReference type="eggNOG" id="COG0725">
    <property type="taxonomic scope" value="Bacteria"/>
</dbReference>
<proteinExistence type="inferred from homology"/>
<dbReference type="AlphaFoldDB" id="A0A073K604"/>
<dbReference type="PANTHER" id="PTHR30632:SF0">
    <property type="entry name" value="SULFATE-BINDING PROTEIN"/>
    <property type="match status" value="1"/>
</dbReference>
<dbReference type="EMBL" id="JOTM01000047">
    <property type="protein sequence ID" value="KEK21941.1"/>
    <property type="molecule type" value="Genomic_DNA"/>
</dbReference>
<sequence length="268" mass="29707">MNKFTLRYIGVLMLSFLFIFSAACTSGEKKEKTTATEDKTVELTISAAASLQDAFKEIEKQYTQKEPNIKLSFNFGGSGALQQQIEQGAPADLFFSAAEDKFQTLVKKGFINEKEGKNLLGNELVLVVPKDSSIKTFQELKEEKVKKLAIGTPGSVPAGKYAKASLTHENLWNDLQNKIVFTKDVRQVLTYVETGNVDAGIVYKTDALISDKVKIADAAPANSHEPIHYPVGVIKESKHKKEATSFYEYLQSKDAQSIFKKYGFTILS</sequence>
<dbReference type="Pfam" id="PF13531">
    <property type="entry name" value="SBP_bac_11"/>
    <property type="match status" value="1"/>
</dbReference>
<feature type="binding site" evidence="5">
    <location>
        <position position="203"/>
    </location>
    <ligand>
        <name>molybdate</name>
        <dbReference type="ChEBI" id="CHEBI:36264"/>
    </ligand>
</feature>
<dbReference type="CDD" id="cd13537">
    <property type="entry name" value="PBP2_YvgL_like"/>
    <property type="match status" value="1"/>
</dbReference>
<keyword evidence="2 5" id="KW-0500">Molybdenum</keyword>
<dbReference type="InterPro" id="IPR050682">
    <property type="entry name" value="ModA/WtpA"/>
</dbReference>
<dbReference type="GO" id="GO:0015689">
    <property type="term" value="P:molybdate ion transport"/>
    <property type="evidence" value="ECO:0007669"/>
    <property type="project" value="InterPro"/>
</dbReference>
<feature type="chain" id="PRO_5038990490" evidence="6">
    <location>
        <begin position="24"/>
        <end position="268"/>
    </location>
</feature>
<dbReference type="OrthoDB" id="9785015at2"/>
<dbReference type="Gene3D" id="3.40.190.10">
    <property type="entry name" value="Periplasmic binding protein-like II"/>
    <property type="match status" value="2"/>
</dbReference>
<dbReference type="NCBIfam" id="TIGR01256">
    <property type="entry name" value="modA"/>
    <property type="match status" value="1"/>
</dbReference>
<feature type="binding site" evidence="5">
    <location>
        <position position="185"/>
    </location>
    <ligand>
        <name>molybdate</name>
        <dbReference type="ChEBI" id="CHEBI:36264"/>
    </ligand>
</feature>
<dbReference type="RefSeq" id="WP_033678625.1">
    <property type="nucleotide sequence ID" value="NZ_JOTM01000047.1"/>
</dbReference>
<dbReference type="SUPFAM" id="SSF53850">
    <property type="entry name" value="Periplasmic binding protein-like II"/>
    <property type="match status" value="1"/>
</dbReference>
<keyword evidence="4 6" id="KW-0732">Signal</keyword>
<keyword evidence="3 5" id="KW-0479">Metal-binding</keyword>
<evidence type="ECO:0000256" key="5">
    <source>
        <dbReference type="PIRSR" id="PIRSR004846-1"/>
    </source>
</evidence>
<dbReference type="GO" id="GO:1901359">
    <property type="term" value="F:tungstate binding"/>
    <property type="evidence" value="ECO:0007669"/>
    <property type="project" value="UniProtKB-ARBA"/>
</dbReference>
<reference evidence="7 8" key="1">
    <citation type="submission" date="2014-06" db="EMBL/GenBank/DDBJ databases">
        <title>Draft genome sequence of Bacillus gaemokensis JCM 15801 (MCCC 1A00707).</title>
        <authorList>
            <person name="Lai Q."/>
            <person name="Liu Y."/>
            <person name="Shao Z."/>
        </authorList>
    </citation>
    <scope>NUCLEOTIDE SEQUENCE [LARGE SCALE GENOMIC DNA]</scope>
    <source>
        <strain evidence="7 8">JCM 15801</strain>
    </source>
</reference>
<dbReference type="GO" id="GO:0030973">
    <property type="term" value="F:molybdate ion binding"/>
    <property type="evidence" value="ECO:0007669"/>
    <property type="project" value="UniProtKB-ARBA"/>
</dbReference>
<comment type="caution">
    <text evidence="7">The sequence shown here is derived from an EMBL/GenBank/DDBJ whole genome shotgun (WGS) entry which is preliminary data.</text>
</comment>
<evidence type="ECO:0000256" key="1">
    <source>
        <dbReference type="ARBA" id="ARBA00009175"/>
    </source>
</evidence>
<feature type="binding site" evidence="5">
    <location>
        <position position="50"/>
    </location>
    <ligand>
        <name>molybdate</name>
        <dbReference type="ChEBI" id="CHEBI:36264"/>
    </ligand>
</feature>
<dbReference type="Proteomes" id="UP000027778">
    <property type="component" value="Unassembled WGS sequence"/>
</dbReference>
<protein>
    <submittedName>
        <fullName evidence="7">Molybdenum ABC transporter substrate-binding protein</fullName>
    </submittedName>
</protein>
<dbReference type="FunFam" id="3.40.190.10:FF:000035">
    <property type="entry name" value="Molybdate ABC transporter substrate-binding protein"/>
    <property type="match status" value="1"/>
</dbReference>
<dbReference type="InterPro" id="IPR041879">
    <property type="entry name" value="YvgL-like_PBP2"/>
</dbReference>
<evidence type="ECO:0000256" key="6">
    <source>
        <dbReference type="SAM" id="SignalP"/>
    </source>
</evidence>
<dbReference type="PIRSF" id="PIRSF004846">
    <property type="entry name" value="ModA"/>
    <property type="match status" value="1"/>
</dbReference>
<feature type="binding site" evidence="5">
    <location>
        <position position="158"/>
    </location>
    <ligand>
        <name>molybdate</name>
        <dbReference type="ChEBI" id="CHEBI:36264"/>
    </ligand>
</feature>
<evidence type="ECO:0000256" key="4">
    <source>
        <dbReference type="ARBA" id="ARBA00022729"/>
    </source>
</evidence>
<feature type="binding site" evidence="5">
    <location>
        <position position="78"/>
    </location>
    <ligand>
        <name>molybdate</name>
        <dbReference type="ChEBI" id="CHEBI:36264"/>
    </ligand>
</feature>
<dbReference type="InterPro" id="IPR005950">
    <property type="entry name" value="ModA"/>
</dbReference>
<accession>A0A073K604</accession>
<organism evidence="7 8">
    <name type="scientific">Bacillus gaemokensis</name>
    <dbReference type="NCBI Taxonomy" id="574375"/>
    <lineage>
        <taxon>Bacteria</taxon>
        <taxon>Bacillati</taxon>
        <taxon>Bacillota</taxon>
        <taxon>Bacilli</taxon>
        <taxon>Bacillales</taxon>
        <taxon>Bacillaceae</taxon>
        <taxon>Bacillus</taxon>
        <taxon>Bacillus cereus group</taxon>
    </lineage>
</organism>
<comment type="similarity">
    <text evidence="1">Belongs to the bacterial solute-binding protein ModA family.</text>
</comment>
<evidence type="ECO:0000256" key="2">
    <source>
        <dbReference type="ARBA" id="ARBA00022505"/>
    </source>
</evidence>
<name>A0A073K604_9BACI</name>
<dbReference type="GO" id="GO:0046872">
    <property type="term" value="F:metal ion binding"/>
    <property type="evidence" value="ECO:0007669"/>
    <property type="project" value="UniProtKB-KW"/>
</dbReference>